<organism evidence="2 3">
    <name type="scientific">Caenorhabditis tropicalis</name>
    <dbReference type="NCBI Taxonomy" id="1561998"/>
    <lineage>
        <taxon>Eukaryota</taxon>
        <taxon>Metazoa</taxon>
        <taxon>Ecdysozoa</taxon>
        <taxon>Nematoda</taxon>
        <taxon>Chromadorea</taxon>
        <taxon>Rhabditida</taxon>
        <taxon>Rhabditina</taxon>
        <taxon>Rhabditomorpha</taxon>
        <taxon>Rhabditoidea</taxon>
        <taxon>Rhabditidae</taxon>
        <taxon>Peloderinae</taxon>
        <taxon>Caenorhabditis</taxon>
    </lineage>
</organism>
<proteinExistence type="predicted"/>
<feature type="transmembrane region" description="Helical" evidence="1">
    <location>
        <begin position="84"/>
        <end position="104"/>
    </location>
</feature>
<keyword evidence="1" id="KW-1133">Transmembrane helix</keyword>
<feature type="transmembrane region" description="Helical" evidence="1">
    <location>
        <begin position="171"/>
        <end position="195"/>
    </location>
</feature>
<reference evidence="3" key="1">
    <citation type="submission" date="2016-11" db="UniProtKB">
        <authorList>
            <consortium name="WormBaseParasite"/>
        </authorList>
    </citation>
    <scope>IDENTIFICATION</scope>
</reference>
<dbReference type="PANTHER" id="PTHR31720:SF12">
    <property type="entry name" value="SERPENTINE RECEPTOR, CLASS T-RELATED"/>
    <property type="match status" value="1"/>
</dbReference>
<evidence type="ECO:0000313" key="3">
    <source>
        <dbReference type="WBParaSite" id="Csp11.Scaffold612.g5871.t1"/>
    </source>
</evidence>
<keyword evidence="1" id="KW-0472">Membrane</keyword>
<dbReference type="Proteomes" id="UP000095282">
    <property type="component" value="Unplaced"/>
</dbReference>
<keyword evidence="1" id="KW-0812">Transmembrane</keyword>
<dbReference type="InterPro" id="IPR018817">
    <property type="entry name" value="7TM_GPCR_serpentine_rcpt_Srz"/>
</dbReference>
<dbReference type="PANTHER" id="PTHR31720">
    <property type="entry name" value="SERPENTINE RECEPTOR, CLASS Z-RELATED"/>
    <property type="match status" value="1"/>
</dbReference>
<dbReference type="WBParaSite" id="Csp11.Scaffold612.g5871.t1">
    <property type="protein sequence ID" value="Csp11.Scaffold612.g5871.t1"/>
    <property type="gene ID" value="Csp11.Scaffold612.g5871"/>
</dbReference>
<feature type="transmembrane region" description="Helical" evidence="1">
    <location>
        <begin position="12"/>
        <end position="37"/>
    </location>
</feature>
<protein>
    <submittedName>
        <fullName evidence="3">Serpentine receptor class gamma</fullName>
    </submittedName>
</protein>
<feature type="transmembrane region" description="Helical" evidence="1">
    <location>
        <begin position="58"/>
        <end position="78"/>
    </location>
</feature>
<sequence length="237" mass="27082">MNETNITTSSEGQLLTIVGHSTFPLTIIIFPFYLNVYRKNLAREKTTALFQITQHFHKILKAFCFFLYLPIITSVLAIPVRIEFLVSSILWFGVVGSFVCSYICKYGECLLGILAIQRFFLYFFPSTEKYLGLSKNGFSGLIRFIYIFPSTISVILVILRFQPGANQYGEFLWVIGTGLFSYSYIFSIASSFFYIPILISIRKLSHLSSAQLNKPQRYVLWQLVVLGVEKVVSGCYL</sequence>
<evidence type="ECO:0000256" key="1">
    <source>
        <dbReference type="SAM" id="Phobius"/>
    </source>
</evidence>
<feature type="transmembrane region" description="Helical" evidence="1">
    <location>
        <begin position="109"/>
        <end position="125"/>
    </location>
</feature>
<accession>A0A1I7TH43</accession>
<feature type="transmembrane region" description="Helical" evidence="1">
    <location>
        <begin position="137"/>
        <end position="159"/>
    </location>
</feature>
<name>A0A1I7TH43_9PELO</name>
<dbReference type="AlphaFoldDB" id="A0A1I7TH43"/>
<evidence type="ECO:0000313" key="2">
    <source>
        <dbReference type="Proteomes" id="UP000095282"/>
    </source>
</evidence>
<dbReference type="Pfam" id="PF10325">
    <property type="entry name" value="7TM_GPCR_Srz"/>
    <property type="match status" value="1"/>
</dbReference>
<dbReference type="eggNOG" id="ENOG502TIPJ">
    <property type="taxonomic scope" value="Eukaryota"/>
</dbReference>
<keyword evidence="2" id="KW-1185">Reference proteome</keyword>